<dbReference type="Proteomes" id="UP000183413">
    <property type="component" value="Unassembled WGS sequence"/>
</dbReference>
<reference evidence="5 6" key="1">
    <citation type="submission" date="2016-10" db="EMBL/GenBank/DDBJ databases">
        <authorList>
            <person name="de Groot N.N."/>
        </authorList>
    </citation>
    <scope>NUCLEOTIDE SEQUENCE [LARGE SCALE GENOMIC DNA]</scope>
    <source>
        <strain evidence="5 6">DSM 43067</strain>
    </source>
</reference>
<evidence type="ECO:0000256" key="3">
    <source>
        <dbReference type="SAM" id="SignalP"/>
    </source>
</evidence>
<accession>A0A1I5X9W2</accession>
<name>A0A1I5X9W2_9ACTN</name>
<dbReference type="Pfam" id="PF13458">
    <property type="entry name" value="Peripla_BP_6"/>
    <property type="match status" value="1"/>
</dbReference>
<dbReference type="InterPro" id="IPR028082">
    <property type="entry name" value="Peripla_BP_I"/>
</dbReference>
<gene>
    <name evidence="5" type="ORF">SAMN04489713_12631</name>
</gene>
<protein>
    <submittedName>
        <fullName evidence="5">ABC-type branched-chain amino acid transport system, substrate-binding protein</fullName>
    </submittedName>
</protein>
<keyword evidence="6" id="KW-1185">Reference proteome</keyword>
<keyword evidence="2 3" id="KW-0732">Signal</keyword>
<evidence type="ECO:0000256" key="1">
    <source>
        <dbReference type="ARBA" id="ARBA00010062"/>
    </source>
</evidence>
<evidence type="ECO:0000313" key="5">
    <source>
        <dbReference type="EMBL" id="SFQ28711.1"/>
    </source>
</evidence>
<feature type="domain" description="Leucine-binding protein" evidence="4">
    <location>
        <begin position="49"/>
        <end position="379"/>
    </location>
</feature>
<evidence type="ECO:0000313" key="6">
    <source>
        <dbReference type="Proteomes" id="UP000183413"/>
    </source>
</evidence>
<dbReference type="PANTHER" id="PTHR30483:SF6">
    <property type="entry name" value="PERIPLASMIC BINDING PROTEIN OF ABC TRANSPORTER FOR NATURAL AMINO ACIDS"/>
    <property type="match status" value="1"/>
</dbReference>
<feature type="chain" id="PRO_5038872261" evidence="3">
    <location>
        <begin position="27"/>
        <end position="426"/>
    </location>
</feature>
<proteinExistence type="inferred from homology"/>
<sequence>MEVANSRRRVYRICVPVLLLALAAVACGGAPDSSETGGVGVNPSCTGEPVRFGVISVLTGDAVIPADPSYANGAKAAATALNRSCELGRPVEVVSCDSKNDPNLEAACGRKLVNKKVVAFMGQDVGGGTWFPITSAAGIPEIGGTGLSSVETTSPLWFPLAGNVNAALAYATVAASELDNVRAAVLPLDSPGVSFYIDFFKRQTEALNGTFAGSFPVPATTVDMTQYAAQVKSAGANAVYPVLGGDQFLGLVKQLAAQGSPLTETVVIQLGSGVTCEFLDQVGPAGEGLWVLNSAWPVAWDTGSPGAKQYIGELKSAGLPSGACDVSEFGVQAWSAVHIMAGLLKGSPTMDAKTLVRKLNTAGPIKRSELAGTVDWSRNAFPNDASLSRLRIFSNQFLVSRIIGGKPRLVTPSPATVGKPFTPRTG</sequence>
<dbReference type="RefSeq" id="WP_177287915.1">
    <property type="nucleotide sequence ID" value="NZ_FOVH01000026.1"/>
</dbReference>
<feature type="signal peptide" evidence="3">
    <location>
        <begin position="1"/>
        <end position="26"/>
    </location>
</feature>
<dbReference type="AlphaFoldDB" id="A0A1I5X9W2"/>
<dbReference type="PANTHER" id="PTHR30483">
    <property type="entry name" value="LEUCINE-SPECIFIC-BINDING PROTEIN"/>
    <property type="match status" value="1"/>
</dbReference>
<evidence type="ECO:0000256" key="2">
    <source>
        <dbReference type="ARBA" id="ARBA00022729"/>
    </source>
</evidence>
<dbReference type="EMBL" id="FOVH01000026">
    <property type="protein sequence ID" value="SFQ28711.1"/>
    <property type="molecule type" value="Genomic_DNA"/>
</dbReference>
<comment type="similarity">
    <text evidence="1">Belongs to the leucine-binding protein family.</text>
</comment>
<dbReference type="STRING" id="1993.SAMN04489713_12631"/>
<dbReference type="InterPro" id="IPR028081">
    <property type="entry name" value="Leu-bd"/>
</dbReference>
<dbReference type="InterPro" id="IPR051010">
    <property type="entry name" value="BCAA_transport"/>
</dbReference>
<dbReference type="PROSITE" id="PS51257">
    <property type="entry name" value="PROKAR_LIPOPROTEIN"/>
    <property type="match status" value="1"/>
</dbReference>
<dbReference type="SUPFAM" id="SSF53822">
    <property type="entry name" value="Periplasmic binding protein-like I"/>
    <property type="match status" value="1"/>
</dbReference>
<dbReference type="Gene3D" id="3.40.50.2300">
    <property type="match status" value="2"/>
</dbReference>
<organism evidence="5 6">
    <name type="scientific">Actinomadura madurae</name>
    <dbReference type="NCBI Taxonomy" id="1993"/>
    <lineage>
        <taxon>Bacteria</taxon>
        <taxon>Bacillati</taxon>
        <taxon>Actinomycetota</taxon>
        <taxon>Actinomycetes</taxon>
        <taxon>Streptosporangiales</taxon>
        <taxon>Thermomonosporaceae</taxon>
        <taxon>Actinomadura</taxon>
    </lineage>
</organism>
<dbReference type="InParanoid" id="A0A1I5X9W2"/>
<evidence type="ECO:0000259" key="4">
    <source>
        <dbReference type="Pfam" id="PF13458"/>
    </source>
</evidence>
<dbReference type="eggNOG" id="COG0683">
    <property type="taxonomic scope" value="Bacteria"/>
</dbReference>